<dbReference type="NCBIfam" id="NF040570">
    <property type="entry name" value="guided_TnpB"/>
    <property type="match status" value="1"/>
</dbReference>
<keyword evidence="2" id="KW-0815">Transposition</keyword>
<keyword evidence="12" id="KW-1185">Reference proteome</keyword>
<keyword evidence="5" id="KW-0238">DNA-binding</keyword>
<dbReference type="EMBL" id="CP001814">
    <property type="protein sequence ID" value="ACZ86717.1"/>
    <property type="molecule type" value="Genomic_DNA"/>
</dbReference>
<organism evidence="11 12">
    <name type="scientific">Streptosporangium roseum (strain ATCC 12428 / DSM 43021 / JCM 3005 / KCTC 9067 / NCIMB 10171 / NRRL 2505 / NI 9100)</name>
    <dbReference type="NCBI Taxonomy" id="479432"/>
    <lineage>
        <taxon>Bacteria</taxon>
        <taxon>Bacillati</taxon>
        <taxon>Actinomycetota</taxon>
        <taxon>Actinomycetes</taxon>
        <taxon>Streptosporangiales</taxon>
        <taxon>Streptosporangiaceae</taxon>
        <taxon>Streptosporangium</taxon>
    </lineage>
</organism>
<evidence type="ECO:0000259" key="9">
    <source>
        <dbReference type="Pfam" id="PF07282"/>
    </source>
</evidence>
<comment type="similarity">
    <text evidence="1">In the C-terminal section; belongs to the transposase 35 family.</text>
</comment>
<dbReference type="Pfam" id="PF07282">
    <property type="entry name" value="Cas12f1-like_TNB"/>
    <property type="match status" value="1"/>
</dbReference>
<evidence type="ECO:0000259" key="8">
    <source>
        <dbReference type="Pfam" id="PF01385"/>
    </source>
</evidence>
<feature type="domain" description="Cas12f1-like TNB" evidence="9">
    <location>
        <begin position="310"/>
        <end position="376"/>
    </location>
</feature>
<evidence type="ECO:0000313" key="12">
    <source>
        <dbReference type="Proteomes" id="UP000002029"/>
    </source>
</evidence>
<dbReference type="GO" id="GO:0046872">
    <property type="term" value="F:metal ion binding"/>
    <property type="evidence" value="ECO:0007669"/>
    <property type="project" value="UniProtKB-KW"/>
</dbReference>
<evidence type="ECO:0000256" key="3">
    <source>
        <dbReference type="ARBA" id="ARBA00022723"/>
    </source>
</evidence>
<dbReference type="GO" id="GO:0032196">
    <property type="term" value="P:transposition"/>
    <property type="evidence" value="ECO:0007669"/>
    <property type="project" value="UniProtKB-KW"/>
</dbReference>
<evidence type="ECO:0000256" key="4">
    <source>
        <dbReference type="ARBA" id="ARBA00022833"/>
    </source>
</evidence>
<protein>
    <submittedName>
        <fullName evidence="11">IS605 family transposase OrfB</fullName>
    </submittedName>
</protein>
<dbReference type="STRING" id="479432.Sros_3797"/>
<name>D2ATJ7_STRRD</name>
<dbReference type="InterPro" id="IPR021027">
    <property type="entry name" value="Transposase_put_HTH"/>
</dbReference>
<dbReference type="eggNOG" id="COG0675">
    <property type="taxonomic scope" value="Bacteria"/>
</dbReference>
<evidence type="ECO:0000313" key="11">
    <source>
        <dbReference type="EMBL" id="ACZ86717.1"/>
    </source>
</evidence>
<dbReference type="AlphaFoldDB" id="D2ATJ7"/>
<dbReference type="GO" id="GO:0003677">
    <property type="term" value="F:DNA binding"/>
    <property type="evidence" value="ECO:0007669"/>
    <property type="project" value="UniProtKB-KW"/>
</dbReference>
<dbReference type="InterPro" id="IPR010095">
    <property type="entry name" value="Cas12f1-like_TNB"/>
</dbReference>
<evidence type="ECO:0000256" key="6">
    <source>
        <dbReference type="ARBA" id="ARBA00023172"/>
    </source>
</evidence>
<evidence type="ECO:0000256" key="7">
    <source>
        <dbReference type="SAM" id="MobiDB-lite"/>
    </source>
</evidence>
<reference evidence="11 12" key="1">
    <citation type="journal article" date="2010" name="Stand. Genomic Sci.">
        <title>Complete genome sequence of Streptosporangium roseum type strain (NI 9100).</title>
        <authorList>
            <person name="Nolan M."/>
            <person name="Sikorski J."/>
            <person name="Jando M."/>
            <person name="Lucas S."/>
            <person name="Lapidus A."/>
            <person name="Glavina Del Rio T."/>
            <person name="Chen F."/>
            <person name="Tice H."/>
            <person name="Pitluck S."/>
            <person name="Cheng J.F."/>
            <person name="Chertkov O."/>
            <person name="Sims D."/>
            <person name="Meincke L."/>
            <person name="Brettin T."/>
            <person name="Han C."/>
            <person name="Detter J.C."/>
            <person name="Bruce D."/>
            <person name="Goodwin L."/>
            <person name="Land M."/>
            <person name="Hauser L."/>
            <person name="Chang Y.J."/>
            <person name="Jeffries C.D."/>
            <person name="Ivanova N."/>
            <person name="Mavromatis K."/>
            <person name="Mikhailova N."/>
            <person name="Chen A."/>
            <person name="Palaniappan K."/>
            <person name="Chain P."/>
            <person name="Rohde M."/>
            <person name="Goker M."/>
            <person name="Bristow J."/>
            <person name="Eisen J.A."/>
            <person name="Markowitz V."/>
            <person name="Hugenholtz P."/>
            <person name="Kyrpides N.C."/>
            <person name="Klenk H.P."/>
        </authorList>
    </citation>
    <scope>NUCLEOTIDE SEQUENCE [LARGE SCALE GENOMIC DNA]</scope>
    <source>
        <strain evidence="12">ATCC 12428 / DSM 43021 / JCM 3005 / NI 9100</strain>
    </source>
</reference>
<evidence type="ECO:0000256" key="5">
    <source>
        <dbReference type="ARBA" id="ARBA00023125"/>
    </source>
</evidence>
<keyword evidence="3" id="KW-0479">Metal-binding</keyword>
<dbReference type="Pfam" id="PF12323">
    <property type="entry name" value="HTH_OrfB_IS605"/>
    <property type="match status" value="1"/>
</dbReference>
<feature type="domain" description="Probable transposase IS891/IS1136/IS1341" evidence="8">
    <location>
        <begin position="167"/>
        <end position="275"/>
    </location>
</feature>
<evidence type="ECO:0000256" key="2">
    <source>
        <dbReference type="ARBA" id="ARBA00022578"/>
    </source>
</evidence>
<dbReference type="Pfam" id="PF01385">
    <property type="entry name" value="OrfB_IS605"/>
    <property type="match status" value="1"/>
</dbReference>
<dbReference type="KEGG" id="sro:Sros_3797"/>
<dbReference type="InterPro" id="IPR001959">
    <property type="entry name" value="Transposase"/>
</dbReference>
<dbReference type="HOGENOM" id="CLU_032903_0_4_11"/>
<proteinExistence type="inferred from homology"/>
<accession>D2ATJ7</accession>
<keyword evidence="6" id="KW-0233">DNA recombination</keyword>
<gene>
    <name evidence="11" type="ordered locus">Sros_3797</name>
</gene>
<feature type="region of interest" description="Disordered" evidence="7">
    <location>
        <begin position="387"/>
        <end position="429"/>
    </location>
</feature>
<dbReference type="GO" id="GO:0006310">
    <property type="term" value="P:DNA recombination"/>
    <property type="evidence" value="ECO:0007669"/>
    <property type="project" value="UniProtKB-KW"/>
</dbReference>
<feature type="compositionally biased region" description="Low complexity" evidence="7">
    <location>
        <begin position="409"/>
        <end position="429"/>
    </location>
</feature>
<dbReference type="RefSeq" id="WP_012890460.1">
    <property type="nucleotide sequence ID" value="NC_013595.1"/>
</dbReference>
<sequence length="429" mass="47884">MLTGRKYRLDFTPEQGEFAERIGGACRSVWNTALEQRRIYRRRGGWIGYHDQARQVAEAKDDFPWLAEVPGHCLQQALIDLDQACARHGTWKVRWKSKVANPPSFRFPEGGKITVERLNRRWARVKLPKLGWVRFRLTRPLGGKAKNATVSRDGEHWYISFLVEDAVTPPERHADPGSAVGIDRGVVKVVTRSDGRFHHRVFARDREVEHAKKLQRDFVRTAKGSARRKEAAGRVAAMARKVRRRREDFAAKTAHTLATGFEMVVFEALTTKNMTAGVEPRPDPEQPGAFLPNGAAAKTGLNRSILDKGWYRIELATRSRARYTGTHVITVNPAYTSQTCNVCTVVDRKSRESQAVFRCTSCGHIEHADVNAAKNVLTAGRAEFAQPRPGVRAGARKPRNRVGRKANRQATAAQSTATAGSGLAGIPRL</sequence>
<keyword evidence="4" id="KW-0862">Zinc</keyword>
<evidence type="ECO:0000256" key="1">
    <source>
        <dbReference type="ARBA" id="ARBA00008761"/>
    </source>
</evidence>
<feature type="compositionally biased region" description="Basic residues" evidence="7">
    <location>
        <begin position="394"/>
        <end position="407"/>
    </location>
</feature>
<feature type="domain" description="Transposase putative helix-turn-helix" evidence="10">
    <location>
        <begin position="1"/>
        <end position="43"/>
    </location>
</feature>
<evidence type="ECO:0000259" key="10">
    <source>
        <dbReference type="Pfam" id="PF12323"/>
    </source>
</evidence>
<dbReference type="OrthoDB" id="6230307at2"/>
<dbReference type="Proteomes" id="UP000002029">
    <property type="component" value="Chromosome"/>
</dbReference>